<keyword evidence="6 8" id="KW-0472">Membrane</keyword>
<dbReference type="PANTHER" id="PTHR43867">
    <property type="entry name" value="CELLULOSE SYNTHASE CATALYTIC SUBUNIT A [UDP-FORMING]"/>
    <property type="match status" value="1"/>
</dbReference>
<dbReference type="PRINTS" id="PR01439">
    <property type="entry name" value="CELLSNTHASEA"/>
</dbReference>
<evidence type="ECO:0000256" key="7">
    <source>
        <dbReference type="SAM" id="MobiDB-lite"/>
    </source>
</evidence>
<feature type="transmembrane region" description="Helical" evidence="8">
    <location>
        <begin position="70"/>
        <end position="97"/>
    </location>
</feature>
<evidence type="ECO:0000256" key="6">
    <source>
        <dbReference type="ARBA" id="ARBA00023136"/>
    </source>
</evidence>
<dbReference type="GO" id="GO:0006011">
    <property type="term" value="P:UDP-alpha-D-glucose metabolic process"/>
    <property type="evidence" value="ECO:0007669"/>
    <property type="project" value="InterPro"/>
</dbReference>
<evidence type="ECO:0000313" key="10">
    <source>
        <dbReference type="Proteomes" id="UP000237684"/>
    </source>
</evidence>
<name>A0A2S8ST15_9BACT</name>
<sequence>MKSGLERVRIHKKSRHLVAIKQPFVRVDAEVRPGHDELQNERAARRRGTRSKMAARGPKNRGENAANRKFLIGTWLSLSFMLIYAATIGLSLLAPGYSLLDRIASGFLLFGLGFIIVHGFGYANSMIKANWAYKSSKPPIFAALGGPRVACLIASFNEPSDVLEETVAAVMALDYQGKEVFILDDSTTVEARESAQEIAARYGIVCVQRTNRRGYKAGAINDFLPFVTAPYLALFDADALPTAQFLRECVPQIDENPKLGFLQTPQFYANTQVSYAALASARQQNVFYEYICEGKSVSRAAFCCGTNVIFRRSALVDCGGFNEESVTEDFATSFHMHVKGYDSLYLNRIYVYSLAPENLAAYFTQQSRWSFGTMGTARQFIRQFFKNPRVLSAGQWWEYFLSATYYLVGWVNFFFILLPMLYLFFDIRPLRQDVFTYLLVFVPYMLFTLNMFYSGMERRGYSLGETILGQQIGFLSFPIHMKSAFSVLMGHKRPFGVTPKGVGGRISWWALWPQISLMLFSLGAFLAGVSRIVMGRDSDVTAVGLNSLWALYHVWMLSGIFRLNQPVREGAGKWFFDDARAGRTSSLLPNLQGVKNPLTLGRLGMVFTLLAVSVLGFAGFQIAGWNGAPPVPVNVYLVDRTLGRDARQHRGVTWTLNYLKVKKQPGFGASASASKNGRTHYDVDLDYFGMVPDSKAVAKKDPTGQGDLVAYGFDRPLPARLSNPGAVYLADTYGEYEEFNARLGKYVRTRDARRGLSSVEIDSIETFARRGGLVMAEWNTLGYPTRPGNFIPPAQLEIAIENQRQRIARLSRKTIPAARETLRRAQSGGTFKAVGIARGRLEDARGALIDATYKLRGLQGVTVSNAINARQGAAAARLEKLLRVSYSGWYGRYVENFAREREYDFRLWKSVRDSLTKRNGGRITEPSGAGFVFYPDGPSRIFNPNTGTFQSRASSQPVAILENELGAHLTGDLALITKNEAPGIADDPLLRGVAAQVPGRNWFDVVAPQSGARVLANYQLSLAPAAAARLKAVGFPAGAIAKNGRSLIFPAAIAGRDGNVSGGQLRSLYLAGDASTNFSLSPLAQKFPALGGIEAILTPRFGDFPARTYWGFYEPILRNVFDDTKRIRVNR</sequence>
<feature type="region of interest" description="Disordered" evidence="7">
    <location>
        <begin position="36"/>
        <end position="61"/>
    </location>
</feature>
<comment type="caution">
    <text evidence="9">The sequence shown here is derived from an EMBL/GenBank/DDBJ whole genome shotgun (WGS) entry which is preliminary data.</text>
</comment>
<accession>A0A2S8ST15</accession>
<dbReference type="Proteomes" id="UP000237684">
    <property type="component" value="Unassembled WGS sequence"/>
</dbReference>
<feature type="transmembrane region" description="Helical" evidence="8">
    <location>
        <begin position="399"/>
        <end position="422"/>
    </location>
</feature>
<evidence type="ECO:0000256" key="8">
    <source>
        <dbReference type="SAM" id="Phobius"/>
    </source>
</evidence>
<keyword evidence="5 8" id="KW-1133">Transmembrane helix</keyword>
<gene>
    <name evidence="9" type="ORF">B1R32_108146</name>
</gene>
<feature type="transmembrane region" description="Helical" evidence="8">
    <location>
        <begin position="603"/>
        <end position="625"/>
    </location>
</feature>
<dbReference type="InterPro" id="IPR029044">
    <property type="entry name" value="Nucleotide-diphossugar_trans"/>
</dbReference>
<feature type="transmembrane region" description="Helical" evidence="8">
    <location>
        <begin position="515"/>
        <end position="534"/>
    </location>
</feature>
<dbReference type="EMBL" id="NIGF01000008">
    <property type="protein sequence ID" value="PQV63935.1"/>
    <property type="molecule type" value="Genomic_DNA"/>
</dbReference>
<keyword evidence="4 8" id="KW-0812">Transmembrane</keyword>
<reference evidence="9 10" key="1">
    <citation type="journal article" date="2018" name="Syst. Appl. Microbiol.">
        <title>Abditibacterium utsteinense sp. nov., the first cultivated member of candidate phylum FBP, isolated from ice-free Antarctic soil samples.</title>
        <authorList>
            <person name="Tahon G."/>
            <person name="Tytgat B."/>
            <person name="Lebbe L."/>
            <person name="Carlier A."/>
            <person name="Willems A."/>
        </authorList>
    </citation>
    <scope>NUCLEOTIDE SEQUENCE [LARGE SCALE GENOMIC DNA]</scope>
    <source>
        <strain evidence="9 10">LMG 29911</strain>
    </source>
</reference>
<keyword evidence="2" id="KW-0328">Glycosyltransferase</keyword>
<comment type="subcellular location">
    <subcellularLocation>
        <location evidence="1">Membrane</location>
        <topology evidence="1">Multi-pass membrane protein</topology>
    </subcellularLocation>
</comment>
<dbReference type="InterPro" id="IPR050321">
    <property type="entry name" value="Glycosyltr_2/OpgH_subfam"/>
</dbReference>
<protein>
    <submittedName>
        <fullName evidence="9">Glycosyltransferase, catalytic subunit of cellulose synthase and poly-beta-1,6-N-acetylglucosamine synthase</fullName>
    </submittedName>
</protein>
<evidence type="ECO:0000313" key="9">
    <source>
        <dbReference type="EMBL" id="PQV63935.1"/>
    </source>
</evidence>
<dbReference type="Gene3D" id="3.90.550.10">
    <property type="entry name" value="Spore Coat Polysaccharide Biosynthesis Protein SpsA, Chain A"/>
    <property type="match status" value="1"/>
</dbReference>
<evidence type="ECO:0000256" key="1">
    <source>
        <dbReference type="ARBA" id="ARBA00004141"/>
    </source>
</evidence>
<dbReference type="PANTHER" id="PTHR43867:SF2">
    <property type="entry name" value="CELLULOSE SYNTHASE CATALYTIC SUBUNIT A [UDP-FORMING]"/>
    <property type="match status" value="1"/>
</dbReference>
<dbReference type="CDD" id="cd06421">
    <property type="entry name" value="CESA_CelA_like"/>
    <property type="match status" value="1"/>
</dbReference>
<evidence type="ECO:0000256" key="4">
    <source>
        <dbReference type="ARBA" id="ARBA00022692"/>
    </source>
</evidence>
<dbReference type="InParanoid" id="A0A2S8ST15"/>
<keyword evidence="3 9" id="KW-0808">Transferase</keyword>
<dbReference type="Pfam" id="PF13641">
    <property type="entry name" value="Glyco_tranf_2_3"/>
    <property type="match status" value="1"/>
</dbReference>
<dbReference type="InterPro" id="IPR003919">
    <property type="entry name" value="Cell_synth_A"/>
</dbReference>
<evidence type="ECO:0000256" key="5">
    <source>
        <dbReference type="ARBA" id="ARBA00022989"/>
    </source>
</evidence>
<dbReference type="SUPFAM" id="SSF53448">
    <property type="entry name" value="Nucleotide-diphospho-sugar transferases"/>
    <property type="match status" value="1"/>
</dbReference>
<feature type="transmembrane region" description="Helical" evidence="8">
    <location>
        <begin position="434"/>
        <end position="453"/>
    </location>
</feature>
<feature type="transmembrane region" description="Helical" evidence="8">
    <location>
        <begin position="103"/>
        <end position="123"/>
    </location>
</feature>
<evidence type="ECO:0000256" key="2">
    <source>
        <dbReference type="ARBA" id="ARBA00022676"/>
    </source>
</evidence>
<keyword evidence="10" id="KW-1185">Reference proteome</keyword>
<dbReference type="AlphaFoldDB" id="A0A2S8ST15"/>
<organism evidence="9 10">
    <name type="scientific">Abditibacterium utsteinense</name>
    <dbReference type="NCBI Taxonomy" id="1960156"/>
    <lineage>
        <taxon>Bacteria</taxon>
        <taxon>Pseudomonadati</taxon>
        <taxon>Abditibacteriota</taxon>
        <taxon>Abditibacteriia</taxon>
        <taxon>Abditibacteriales</taxon>
        <taxon>Abditibacteriaceae</taxon>
        <taxon>Abditibacterium</taxon>
    </lineage>
</organism>
<dbReference type="GO" id="GO:0005886">
    <property type="term" value="C:plasma membrane"/>
    <property type="evidence" value="ECO:0007669"/>
    <property type="project" value="TreeGrafter"/>
</dbReference>
<evidence type="ECO:0000256" key="3">
    <source>
        <dbReference type="ARBA" id="ARBA00022679"/>
    </source>
</evidence>
<dbReference type="GO" id="GO:0035438">
    <property type="term" value="F:cyclic-di-GMP binding"/>
    <property type="evidence" value="ECO:0007669"/>
    <property type="project" value="InterPro"/>
</dbReference>
<proteinExistence type="predicted"/>
<dbReference type="GO" id="GO:0016759">
    <property type="term" value="F:cellulose synthase activity"/>
    <property type="evidence" value="ECO:0007669"/>
    <property type="project" value="InterPro"/>
</dbReference>